<evidence type="ECO:0000256" key="5">
    <source>
        <dbReference type="ARBA" id="ARBA00022840"/>
    </source>
</evidence>
<comment type="catalytic activity">
    <reaction evidence="8 10">
        <text>L-aspartyl-tRNA(Asn) + L-glutamine + ATP + H2O = L-asparaginyl-tRNA(Asn) + L-glutamate + ADP + phosphate + 2 H(+)</text>
        <dbReference type="Rhea" id="RHEA:14513"/>
        <dbReference type="Rhea" id="RHEA-COMP:9674"/>
        <dbReference type="Rhea" id="RHEA-COMP:9677"/>
        <dbReference type="ChEBI" id="CHEBI:15377"/>
        <dbReference type="ChEBI" id="CHEBI:15378"/>
        <dbReference type="ChEBI" id="CHEBI:29985"/>
        <dbReference type="ChEBI" id="CHEBI:30616"/>
        <dbReference type="ChEBI" id="CHEBI:43474"/>
        <dbReference type="ChEBI" id="CHEBI:58359"/>
        <dbReference type="ChEBI" id="CHEBI:78515"/>
        <dbReference type="ChEBI" id="CHEBI:78516"/>
        <dbReference type="ChEBI" id="CHEBI:456216"/>
    </reaction>
</comment>
<dbReference type="SMART" id="SM00845">
    <property type="entry name" value="GatB_Yqey"/>
    <property type="match status" value="1"/>
</dbReference>
<dbReference type="Pfam" id="PF02637">
    <property type="entry name" value="GatB_Yqey"/>
    <property type="match status" value="1"/>
</dbReference>
<dbReference type="PANTHER" id="PTHR11659">
    <property type="entry name" value="GLUTAMYL-TRNA GLN AMIDOTRANSFERASE SUBUNIT B MITOCHONDRIAL AND PROKARYOTIC PET112-RELATED"/>
    <property type="match status" value="1"/>
</dbReference>
<dbReference type="Gene3D" id="1.10.10.410">
    <property type="match status" value="1"/>
</dbReference>
<dbReference type="AlphaFoldDB" id="A0A4P8XXH0"/>
<dbReference type="InterPro" id="IPR018027">
    <property type="entry name" value="Asn/Gln_amidotransferase"/>
</dbReference>
<keyword evidence="4 10" id="KW-0547">Nucleotide-binding</keyword>
<dbReference type="InterPro" id="IPR014746">
    <property type="entry name" value="Gln_synth/guanido_kin_cat_dom"/>
</dbReference>
<dbReference type="GO" id="GO:0016740">
    <property type="term" value="F:transferase activity"/>
    <property type="evidence" value="ECO:0007669"/>
    <property type="project" value="UniProtKB-KW"/>
</dbReference>
<dbReference type="EMBL" id="CP039381">
    <property type="protein sequence ID" value="QCT07174.1"/>
    <property type="molecule type" value="Genomic_DNA"/>
</dbReference>
<comment type="similarity">
    <text evidence="1 10">Belongs to the GatB/GatE family. GatB subfamily.</text>
</comment>
<evidence type="ECO:0000256" key="2">
    <source>
        <dbReference type="ARBA" id="ARBA00011123"/>
    </source>
</evidence>
<dbReference type="InterPro" id="IPR017959">
    <property type="entry name" value="Asn/Gln-tRNA_amidoTrfase_suB/E"/>
</dbReference>
<dbReference type="GO" id="GO:0005524">
    <property type="term" value="F:ATP binding"/>
    <property type="evidence" value="ECO:0007669"/>
    <property type="project" value="UniProtKB-KW"/>
</dbReference>
<dbReference type="PROSITE" id="PS01234">
    <property type="entry name" value="GATB"/>
    <property type="match status" value="1"/>
</dbReference>
<dbReference type="SUPFAM" id="SSF55931">
    <property type="entry name" value="Glutamine synthetase/guanido kinase"/>
    <property type="match status" value="1"/>
</dbReference>
<protein>
    <recommendedName>
        <fullName evidence="10">Aspartyl/glutamyl-tRNA(Asn/Gln) amidotransferase subunit B</fullName>
        <shortName evidence="10">Asp/Glu-ADT subunit B</shortName>
        <ecNumber evidence="10">6.3.5.-</ecNumber>
    </recommendedName>
</protein>
<keyword evidence="3 10" id="KW-0436">Ligase</keyword>
<evidence type="ECO:0000256" key="10">
    <source>
        <dbReference type="HAMAP-Rule" id="MF_00121"/>
    </source>
</evidence>
<proteinExistence type="inferred from homology"/>
<dbReference type="InterPro" id="IPR004413">
    <property type="entry name" value="GatB"/>
</dbReference>
<evidence type="ECO:0000256" key="1">
    <source>
        <dbReference type="ARBA" id="ARBA00005306"/>
    </source>
</evidence>
<comment type="subunit">
    <text evidence="2 10">Heterotrimer of A, B and C subunits.</text>
</comment>
<comment type="catalytic activity">
    <reaction evidence="9 10">
        <text>L-glutamyl-tRNA(Gln) + L-glutamine + ATP + H2O = L-glutaminyl-tRNA(Gln) + L-glutamate + ADP + phosphate + H(+)</text>
        <dbReference type="Rhea" id="RHEA:17521"/>
        <dbReference type="Rhea" id="RHEA-COMP:9681"/>
        <dbReference type="Rhea" id="RHEA-COMP:9684"/>
        <dbReference type="ChEBI" id="CHEBI:15377"/>
        <dbReference type="ChEBI" id="CHEBI:15378"/>
        <dbReference type="ChEBI" id="CHEBI:29985"/>
        <dbReference type="ChEBI" id="CHEBI:30616"/>
        <dbReference type="ChEBI" id="CHEBI:43474"/>
        <dbReference type="ChEBI" id="CHEBI:58359"/>
        <dbReference type="ChEBI" id="CHEBI:78520"/>
        <dbReference type="ChEBI" id="CHEBI:78521"/>
        <dbReference type="ChEBI" id="CHEBI:456216"/>
    </reaction>
</comment>
<keyword evidence="5 10" id="KW-0067">ATP-binding</keyword>
<dbReference type="OrthoDB" id="9804078at2"/>
<evidence type="ECO:0000256" key="8">
    <source>
        <dbReference type="ARBA" id="ARBA00047380"/>
    </source>
</evidence>
<dbReference type="PANTHER" id="PTHR11659:SF0">
    <property type="entry name" value="GLUTAMYL-TRNA(GLN) AMIDOTRANSFERASE SUBUNIT B, MITOCHONDRIAL"/>
    <property type="match status" value="1"/>
</dbReference>
<evidence type="ECO:0000259" key="11">
    <source>
        <dbReference type="SMART" id="SM00845"/>
    </source>
</evidence>
<dbReference type="SUPFAM" id="SSF89095">
    <property type="entry name" value="GatB/YqeY motif"/>
    <property type="match status" value="1"/>
</dbReference>
<dbReference type="Pfam" id="PF02934">
    <property type="entry name" value="GatB_N"/>
    <property type="match status" value="1"/>
</dbReference>
<dbReference type="HAMAP" id="MF_00121">
    <property type="entry name" value="GatB"/>
    <property type="match status" value="1"/>
</dbReference>
<dbReference type="EC" id="6.3.5.-" evidence="10"/>
<name>A0A4P8XXH0_9FIRM</name>
<dbReference type="FunFam" id="1.10.10.410:FF:000001">
    <property type="entry name" value="Aspartyl/glutamyl-tRNA(Asn/Gln) amidotransferase subunit B"/>
    <property type="match status" value="1"/>
</dbReference>
<dbReference type="NCBIfam" id="NF004012">
    <property type="entry name" value="PRK05477.1-2"/>
    <property type="match status" value="1"/>
</dbReference>
<evidence type="ECO:0000256" key="4">
    <source>
        <dbReference type="ARBA" id="ARBA00022741"/>
    </source>
</evidence>
<dbReference type="GO" id="GO:0006412">
    <property type="term" value="P:translation"/>
    <property type="evidence" value="ECO:0007669"/>
    <property type="project" value="UniProtKB-UniRule"/>
</dbReference>
<dbReference type="InterPro" id="IPR006075">
    <property type="entry name" value="Asn/Gln-tRNA_Trfase_suB/E_cat"/>
</dbReference>
<dbReference type="GO" id="GO:0050566">
    <property type="term" value="F:asparaginyl-tRNA synthase (glutamine-hydrolyzing) activity"/>
    <property type="evidence" value="ECO:0007669"/>
    <property type="project" value="RHEA"/>
</dbReference>
<evidence type="ECO:0000313" key="12">
    <source>
        <dbReference type="EMBL" id="QCT07174.1"/>
    </source>
</evidence>
<reference evidence="12 13" key="1">
    <citation type="submission" date="2019-04" db="EMBL/GenBank/DDBJ databases">
        <authorList>
            <person name="Embree M."/>
            <person name="Gaffney J.R."/>
        </authorList>
    </citation>
    <scope>NUCLEOTIDE SEQUENCE [LARGE SCALE GENOMIC DNA]</scope>
    <source>
        <strain evidence="12 13">JE7A12</strain>
    </source>
</reference>
<dbReference type="InterPro" id="IPR023168">
    <property type="entry name" value="GatB_Yqey_C_2"/>
</dbReference>
<dbReference type="InterPro" id="IPR042114">
    <property type="entry name" value="GatB_C_1"/>
</dbReference>
<dbReference type="GO" id="GO:0070681">
    <property type="term" value="P:glutaminyl-tRNAGln biosynthesis via transamidation"/>
    <property type="evidence" value="ECO:0007669"/>
    <property type="project" value="TreeGrafter"/>
</dbReference>
<evidence type="ECO:0000256" key="6">
    <source>
        <dbReference type="ARBA" id="ARBA00022917"/>
    </source>
</evidence>
<comment type="function">
    <text evidence="7 10">Allows the formation of correctly charged Asn-tRNA(Asn) or Gln-tRNA(Gln) through the transamidation of misacylated Asp-tRNA(Asn) or Glu-tRNA(Gln) in organisms which lack either or both of asparaginyl-tRNA or glutaminyl-tRNA synthetases. The reaction takes place in the presence of glutamine and ATP through an activated phospho-Asp-tRNA(Asn) or phospho-Glu-tRNA(Gln).</text>
</comment>
<keyword evidence="6 10" id="KW-0648">Protein biosynthesis</keyword>
<dbReference type="GO" id="GO:0050567">
    <property type="term" value="F:glutaminyl-tRNA synthase (glutamine-hydrolyzing) activity"/>
    <property type="evidence" value="ECO:0007669"/>
    <property type="project" value="UniProtKB-UniRule"/>
</dbReference>
<keyword evidence="13" id="KW-1185">Reference proteome</keyword>
<dbReference type="RefSeq" id="WP_138157219.1">
    <property type="nucleotide sequence ID" value="NZ_CP039381.1"/>
</dbReference>
<sequence>MKYELVAGFETHIELATDTKIFCSCSTAFGGAPNSHCCPVCIGLPGTLPKLNKKVVEYGIKAGLATHGKIANISKMDRKNYCYPDLSKAYQISQLYAPLTIGGYVELSSGKKIRLHHIHIEEDAGKLIHSHGDTYVDYNRGGVPLIEIVSEPDIRYIDEAREYVEKLQQVMRYIGISDCRMQEGSMRCDVNISVRPEGSEKLGTRTEIKNMNSISNIMKAMEYEYERQVDLIENGGKVVQETLRYDDATNTTSSMRSKEDAHDYRYFRDPDLVTICVTDEEVEEIKSTLPELPTEKYKRYVSEYGVPEKDAQLLTKYRNISEYFDKAITDLKKPKTASNFIIGQMFRILQTEEDKEAFDVKTTPEQLNELCKLIEGGKVQNNLAKSTLDKMLESGKPCTEYISEEDMAGLDDSFVDDLCRQAIEANPKAVEQYKQGKEKAIMACMGYVMKNSKGKANAQDVLEKIKSMIS</sequence>
<dbReference type="NCBIfam" id="NF004014">
    <property type="entry name" value="PRK05477.1-4"/>
    <property type="match status" value="1"/>
</dbReference>
<dbReference type="InterPro" id="IPR003789">
    <property type="entry name" value="Asn/Gln_tRNA_amidoTrase-B-like"/>
</dbReference>
<dbReference type="NCBIfam" id="TIGR00133">
    <property type="entry name" value="gatB"/>
    <property type="match status" value="1"/>
</dbReference>
<evidence type="ECO:0000313" key="13">
    <source>
        <dbReference type="Proteomes" id="UP000301475"/>
    </source>
</evidence>
<keyword evidence="12" id="KW-0808">Transferase</keyword>
<organism evidence="12 13">
    <name type="scientific">Ruminococcus bovis</name>
    <dbReference type="NCBI Taxonomy" id="2564099"/>
    <lineage>
        <taxon>Bacteria</taxon>
        <taxon>Bacillati</taxon>
        <taxon>Bacillota</taxon>
        <taxon>Clostridia</taxon>
        <taxon>Eubacteriales</taxon>
        <taxon>Oscillospiraceae</taxon>
        <taxon>Ruminococcus</taxon>
    </lineage>
</organism>
<dbReference type="InterPro" id="IPR017958">
    <property type="entry name" value="Gln-tRNA_amidoTrfase_suB_CS"/>
</dbReference>
<dbReference type="KEGG" id="ruj:E5Z56_07285"/>
<dbReference type="Proteomes" id="UP000301475">
    <property type="component" value="Chromosome"/>
</dbReference>
<accession>A0A4P8XXH0</accession>
<evidence type="ECO:0000256" key="7">
    <source>
        <dbReference type="ARBA" id="ARBA00024799"/>
    </source>
</evidence>
<evidence type="ECO:0000256" key="9">
    <source>
        <dbReference type="ARBA" id="ARBA00047913"/>
    </source>
</evidence>
<dbReference type="Gene3D" id="1.10.150.380">
    <property type="entry name" value="GatB domain, N-terminal subdomain"/>
    <property type="match status" value="1"/>
</dbReference>
<evidence type="ECO:0000256" key="3">
    <source>
        <dbReference type="ARBA" id="ARBA00022598"/>
    </source>
</evidence>
<gene>
    <name evidence="10 12" type="primary">gatB</name>
    <name evidence="12" type="ORF">E5Z56_07285</name>
</gene>
<feature type="domain" description="Asn/Gln amidotransferase" evidence="11">
    <location>
        <begin position="322"/>
        <end position="469"/>
    </location>
</feature>